<accession>A0A6V7NT19</accession>
<name>A0A6V7NT19_ANACO</name>
<sequence>MRIRSCDKNPIVTRMMMNLDILFSLVSGRSTEAVVSGVLHIGADVVVPRTVSVCKCSFSSPMRLRVSPGRNLRPWADRGGAVRSASDRRSQIWPIRRVVGRDNWSWRC</sequence>
<organism evidence="1">
    <name type="scientific">Ananas comosus var. bracteatus</name>
    <name type="common">red pineapple</name>
    <dbReference type="NCBI Taxonomy" id="296719"/>
    <lineage>
        <taxon>Eukaryota</taxon>
        <taxon>Viridiplantae</taxon>
        <taxon>Streptophyta</taxon>
        <taxon>Embryophyta</taxon>
        <taxon>Tracheophyta</taxon>
        <taxon>Spermatophyta</taxon>
        <taxon>Magnoliopsida</taxon>
        <taxon>Liliopsida</taxon>
        <taxon>Poales</taxon>
        <taxon>Bromeliaceae</taxon>
        <taxon>Bromelioideae</taxon>
        <taxon>Ananas</taxon>
    </lineage>
</organism>
<reference evidence="1" key="1">
    <citation type="submission" date="2020-07" db="EMBL/GenBank/DDBJ databases">
        <authorList>
            <person name="Lin J."/>
        </authorList>
    </citation>
    <scope>NUCLEOTIDE SEQUENCE</scope>
</reference>
<evidence type="ECO:0000313" key="1">
    <source>
        <dbReference type="EMBL" id="CAD1821715.1"/>
    </source>
</evidence>
<protein>
    <submittedName>
        <fullName evidence="1">Uncharacterized protein</fullName>
    </submittedName>
</protein>
<dbReference type="AlphaFoldDB" id="A0A6V7NT19"/>
<gene>
    <name evidence="1" type="ORF">CB5_LOCUS4926</name>
</gene>
<dbReference type="EMBL" id="LR862141">
    <property type="protein sequence ID" value="CAD1821715.1"/>
    <property type="molecule type" value="Genomic_DNA"/>
</dbReference>
<proteinExistence type="predicted"/>